<feature type="region of interest" description="Disordered" evidence="1">
    <location>
        <begin position="83"/>
        <end position="216"/>
    </location>
</feature>
<evidence type="ECO:0000313" key="3">
    <source>
        <dbReference type="EMBL" id="CAD8828815.1"/>
    </source>
</evidence>
<feature type="compositionally biased region" description="Polar residues" evidence="1">
    <location>
        <begin position="175"/>
        <end position="185"/>
    </location>
</feature>
<organism evidence="3">
    <name type="scientific">Noctiluca scintillans</name>
    <name type="common">Sea sparkle</name>
    <name type="synonym">Red tide dinoflagellate</name>
    <dbReference type="NCBI Taxonomy" id="2966"/>
    <lineage>
        <taxon>Eukaryota</taxon>
        <taxon>Sar</taxon>
        <taxon>Alveolata</taxon>
        <taxon>Dinophyceae</taxon>
        <taxon>Noctilucales</taxon>
        <taxon>Noctilucaceae</taxon>
        <taxon>Noctiluca</taxon>
    </lineage>
</organism>
<dbReference type="CDD" id="cd06257">
    <property type="entry name" value="DnaJ"/>
    <property type="match status" value="1"/>
</dbReference>
<dbReference type="AlphaFoldDB" id="A0A7S1EWP5"/>
<dbReference type="InterPro" id="IPR001623">
    <property type="entry name" value="DnaJ_domain"/>
</dbReference>
<feature type="domain" description="J" evidence="2">
    <location>
        <begin position="7"/>
        <end position="77"/>
    </location>
</feature>
<sequence length="265" mass="29513">MAARALNPYAALDLFPGASADEVKRAYRNLSKRYHPDKAAGLNEVEQRECERRMVALNVAYEILSSPRRKTVFDLACEGAPASRRAASCGTPSNGTPASRCPRPPRGRNPPPRPPERGFAPSPPAAEPSPSVASREKPTVGGPAKSVAHSAKPRYLFGAKYTQRSREARRMDPATYTTHHVNSSEAPKESSPVFPEPGREMPVPPRQPAWVQRQMEAAREWEQAHCPEPAEEKYPWRNECSIWLRNMNERKSQRETSDTDVPHTA</sequence>
<protein>
    <recommendedName>
        <fullName evidence="2">J domain-containing protein</fullName>
    </recommendedName>
</protein>
<dbReference type="SUPFAM" id="SSF46565">
    <property type="entry name" value="Chaperone J-domain"/>
    <property type="match status" value="1"/>
</dbReference>
<dbReference type="Gene3D" id="1.10.287.110">
    <property type="entry name" value="DnaJ domain"/>
    <property type="match status" value="1"/>
</dbReference>
<dbReference type="PROSITE" id="PS50076">
    <property type="entry name" value="DNAJ_2"/>
    <property type="match status" value="1"/>
</dbReference>
<reference evidence="3" key="1">
    <citation type="submission" date="2021-01" db="EMBL/GenBank/DDBJ databases">
        <authorList>
            <person name="Corre E."/>
            <person name="Pelletier E."/>
            <person name="Niang G."/>
            <person name="Scheremetjew M."/>
            <person name="Finn R."/>
            <person name="Kale V."/>
            <person name="Holt S."/>
            <person name="Cochrane G."/>
            <person name="Meng A."/>
            <person name="Brown T."/>
            <person name="Cohen L."/>
        </authorList>
    </citation>
    <scope>NUCLEOTIDE SEQUENCE</scope>
</reference>
<gene>
    <name evidence="3" type="ORF">NSCI0253_LOCUS3161</name>
</gene>
<evidence type="ECO:0000256" key="1">
    <source>
        <dbReference type="SAM" id="MobiDB-lite"/>
    </source>
</evidence>
<dbReference type="PRINTS" id="PR00625">
    <property type="entry name" value="JDOMAIN"/>
</dbReference>
<dbReference type="PANTHER" id="PTHR24074">
    <property type="entry name" value="CO-CHAPERONE PROTEIN DJLA"/>
    <property type="match status" value="1"/>
</dbReference>
<dbReference type="EMBL" id="HBFQ01004571">
    <property type="protein sequence ID" value="CAD8828815.1"/>
    <property type="molecule type" value="Transcribed_RNA"/>
</dbReference>
<feature type="compositionally biased region" description="Pro residues" evidence="1">
    <location>
        <begin position="102"/>
        <end position="113"/>
    </location>
</feature>
<proteinExistence type="predicted"/>
<dbReference type="InterPro" id="IPR050817">
    <property type="entry name" value="DjlA_DnaK_co-chaperone"/>
</dbReference>
<accession>A0A7S1EWP5</accession>
<name>A0A7S1EWP5_NOCSC</name>
<dbReference type="InterPro" id="IPR036869">
    <property type="entry name" value="J_dom_sf"/>
</dbReference>
<dbReference type="Pfam" id="PF00226">
    <property type="entry name" value="DnaJ"/>
    <property type="match status" value="1"/>
</dbReference>
<dbReference type="SMART" id="SM00271">
    <property type="entry name" value="DnaJ"/>
    <property type="match status" value="1"/>
</dbReference>
<evidence type="ECO:0000259" key="2">
    <source>
        <dbReference type="PROSITE" id="PS50076"/>
    </source>
</evidence>